<dbReference type="KEGG" id="plia:E4191_09690"/>
<dbReference type="Proteomes" id="UP000296374">
    <property type="component" value="Chromosome"/>
</dbReference>
<accession>A0A4V1BJ39</accession>
<dbReference type="AlphaFoldDB" id="A0A4V1BJ39"/>
<evidence type="ECO:0000313" key="2">
    <source>
        <dbReference type="Proteomes" id="UP000296374"/>
    </source>
</evidence>
<proteinExistence type="predicted"/>
<name>A0A4V1BJ39_9RHOB</name>
<evidence type="ECO:0000313" key="1">
    <source>
        <dbReference type="EMBL" id="QBX34952.1"/>
    </source>
</evidence>
<dbReference type="RefSeq" id="WP_135313239.1">
    <property type="nucleotide sequence ID" value="NZ_CP038439.1"/>
</dbReference>
<dbReference type="InterPro" id="IPR020915">
    <property type="entry name" value="UPF0311"/>
</dbReference>
<dbReference type="Gene3D" id="2.40.160.20">
    <property type="match status" value="1"/>
</dbReference>
<sequence>MMRITSLGAKADLPQPRLEFALSIRADLGPAVEFTTAHGLTRAMFPITGGQIAGPDWRATILPGGADFATGLPDGSYAIEARYFAQTPDGITLSVLNAGRMWAQPDGSFDGRTRAEIQAPGGPLAWLTDAVLFGTAHAAADDDDHVWIELWRAVL</sequence>
<dbReference type="Pfam" id="PF11578">
    <property type="entry name" value="DUF3237"/>
    <property type="match status" value="1"/>
</dbReference>
<organism evidence="1 2">
    <name type="scientific">Paracoccus liaowanqingii</name>
    <dbReference type="NCBI Taxonomy" id="2560053"/>
    <lineage>
        <taxon>Bacteria</taxon>
        <taxon>Pseudomonadati</taxon>
        <taxon>Pseudomonadota</taxon>
        <taxon>Alphaproteobacteria</taxon>
        <taxon>Rhodobacterales</taxon>
        <taxon>Paracoccaceae</taxon>
        <taxon>Paracoccus</taxon>
    </lineage>
</organism>
<gene>
    <name evidence="1" type="ORF">E4191_09690</name>
</gene>
<reference evidence="2" key="1">
    <citation type="submission" date="2019-03" db="EMBL/GenBank/DDBJ databases">
        <authorList>
            <person name="Li J."/>
        </authorList>
    </citation>
    <scope>NUCLEOTIDE SEQUENCE [LARGE SCALE GENOMIC DNA]</scope>
    <source>
        <strain evidence="2">2251</strain>
    </source>
</reference>
<protein>
    <submittedName>
        <fullName evidence="1">DUF3237 domain-containing protein</fullName>
    </submittedName>
</protein>
<dbReference type="EMBL" id="CP038439">
    <property type="protein sequence ID" value="QBX34952.1"/>
    <property type="molecule type" value="Genomic_DNA"/>
</dbReference>
<dbReference type="PANTHER" id="PTHR37315">
    <property type="entry name" value="UPF0311 PROTEIN BLR7842"/>
    <property type="match status" value="1"/>
</dbReference>
<dbReference type="PANTHER" id="PTHR37315:SF1">
    <property type="entry name" value="UPF0311 PROTEIN BLR7842"/>
    <property type="match status" value="1"/>
</dbReference>